<keyword evidence="2" id="KW-0378">Hydrolase</keyword>
<dbReference type="Pfam" id="PF13424">
    <property type="entry name" value="TPR_12"/>
    <property type="match status" value="2"/>
</dbReference>
<protein>
    <submittedName>
        <fullName evidence="2">P-loop containing nucleoside triphosphate hydrolase protein</fullName>
    </submittedName>
</protein>
<evidence type="ECO:0000313" key="2">
    <source>
        <dbReference type="EMBL" id="KAH7143641.1"/>
    </source>
</evidence>
<proteinExistence type="predicted"/>
<dbReference type="InterPro" id="IPR011990">
    <property type="entry name" value="TPR-like_helical_dom_sf"/>
</dbReference>
<keyword evidence="3" id="KW-1185">Reference proteome</keyword>
<dbReference type="Gene3D" id="3.40.50.300">
    <property type="entry name" value="P-loop containing nucleotide triphosphate hydrolases"/>
    <property type="match status" value="1"/>
</dbReference>
<dbReference type="InterPro" id="IPR027417">
    <property type="entry name" value="P-loop_NTPase"/>
</dbReference>
<dbReference type="Gene3D" id="1.25.40.10">
    <property type="entry name" value="Tetratricopeptide repeat domain"/>
    <property type="match status" value="2"/>
</dbReference>
<gene>
    <name evidence="2" type="ORF">EDB81DRAFT_500944</name>
</gene>
<name>A0A9P9J0L8_9HYPO</name>
<dbReference type="PANTHER" id="PTHR46082">
    <property type="entry name" value="ATP/GTP-BINDING PROTEIN-RELATED"/>
    <property type="match status" value="1"/>
</dbReference>
<dbReference type="Proteomes" id="UP000738349">
    <property type="component" value="Unassembled WGS sequence"/>
</dbReference>
<dbReference type="EMBL" id="JAGMUV010000009">
    <property type="protein sequence ID" value="KAH7143641.1"/>
    <property type="molecule type" value="Genomic_DNA"/>
</dbReference>
<dbReference type="PANTHER" id="PTHR46082:SF6">
    <property type="entry name" value="AAA+ ATPASE DOMAIN-CONTAINING PROTEIN-RELATED"/>
    <property type="match status" value="1"/>
</dbReference>
<evidence type="ECO:0000259" key="1">
    <source>
        <dbReference type="Pfam" id="PF13401"/>
    </source>
</evidence>
<sequence length="711" mass="80084">MTTNHQSSNRDFSGNQLGDNATIIQGDTHLHLPHLPAHLPVRAIPYPRNEDLVSRPDLVARINELLPRARESYSAALWGLGGSGKTQLAIDYAYRRCEDRDCSVFWVHADNKASFSQDYKTIARKLGLDKTLEDEALFVAVRESIESQPLWVLILDNADDLTLFGVGTTGDTNSLFEYIPKSPAGMTLWTSRDEHIVGTLVGPRRGVEVGRMTLGEATELLNIARKVESSDDTAAVAALLEELQLLPLAVSQAGAYVQRTSTSVNEYLSMLSIGKHRWEILKEAEVDRHRRPDATNSVLETWAISIAQIRQESKVAYLILHVIGYVDNRNITLELLRTARVHTSETGSEGVNDRELSRAITRLKQFSFISEEQAVNGKPSYEMHKLVQEAVRYGLNRRTLGEIGQKSHDNSCKEADAEAYFSGIAVQVIGELFPKPKRETWSKCETYLGHAVQVGEWVEVSGKKTETVTLLRLVAGFLRDRGRWREREPISTKLLDLQRETLGEKHPNTILSMDSLARTYRMQGRFRDAESVQVRVLDLQREVLGEKHPNAIKSLRILASIDRRQGRSSKAEAMLVEALELSRKTLGEKHTITADCLESLAATYSDQGRHREAEILKLEILSLRREAYGVKHIKTTTAMGLLAETYFRQRKYSQAESMQLEALDLRRELLGENHPDTITIMHSLAKTWHNLVAFTMPSYLWNNACSGDLPL</sequence>
<reference evidence="2" key="1">
    <citation type="journal article" date="2021" name="Nat. Commun.">
        <title>Genetic determinants of endophytism in the Arabidopsis root mycobiome.</title>
        <authorList>
            <person name="Mesny F."/>
            <person name="Miyauchi S."/>
            <person name="Thiergart T."/>
            <person name="Pickel B."/>
            <person name="Atanasova L."/>
            <person name="Karlsson M."/>
            <person name="Huettel B."/>
            <person name="Barry K.W."/>
            <person name="Haridas S."/>
            <person name="Chen C."/>
            <person name="Bauer D."/>
            <person name="Andreopoulos W."/>
            <person name="Pangilinan J."/>
            <person name="LaButti K."/>
            <person name="Riley R."/>
            <person name="Lipzen A."/>
            <person name="Clum A."/>
            <person name="Drula E."/>
            <person name="Henrissat B."/>
            <person name="Kohler A."/>
            <person name="Grigoriev I.V."/>
            <person name="Martin F.M."/>
            <person name="Hacquard S."/>
        </authorList>
    </citation>
    <scope>NUCLEOTIDE SEQUENCE</scope>
    <source>
        <strain evidence="2">MPI-CAGE-AT-0147</strain>
    </source>
</reference>
<dbReference type="Pfam" id="PF13374">
    <property type="entry name" value="TPR_10"/>
    <property type="match status" value="1"/>
</dbReference>
<dbReference type="InterPro" id="IPR049945">
    <property type="entry name" value="AAA_22"/>
</dbReference>
<dbReference type="SUPFAM" id="SSF52540">
    <property type="entry name" value="P-loop containing nucleoside triphosphate hydrolases"/>
    <property type="match status" value="1"/>
</dbReference>
<dbReference type="AlphaFoldDB" id="A0A9P9J0L8"/>
<dbReference type="InterPro" id="IPR053137">
    <property type="entry name" value="NLR-like"/>
</dbReference>
<dbReference type="GO" id="GO:0016887">
    <property type="term" value="F:ATP hydrolysis activity"/>
    <property type="evidence" value="ECO:0007669"/>
    <property type="project" value="InterPro"/>
</dbReference>
<accession>A0A9P9J0L8</accession>
<dbReference type="OrthoDB" id="5986190at2759"/>
<organism evidence="2 3">
    <name type="scientific">Dactylonectria macrodidyma</name>
    <dbReference type="NCBI Taxonomy" id="307937"/>
    <lineage>
        <taxon>Eukaryota</taxon>
        <taxon>Fungi</taxon>
        <taxon>Dikarya</taxon>
        <taxon>Ascomycota</taxon>
        <taxon>Pezizomycotina</taxon>
        <taxon>Sordariomycetes</taxon>
        <taxon>Hypocreomycetidae</taxon>
        <taxon>Hypocreales</taxon>
        <taxon>Nectriaceae</taxon>
        <taxon>Dactylonectria</taxon>
    </lineage>
</organism>
<dbReference type="Pfam" id="PF13401">
    <property type="entry name" value="AAA_22"/>
    <property type="match status" value="1"/>
</dbReference>
<comment type="caution">
    <text evidence="2">The sequence shown here is derived from an EMBL/GenBank/DDBJ whole genome shotgun (WGS) entry which is preliminary data.</text>
</comment>
<evidence type="ECO:0000313" key="3">
    <source>
        <dbReference type="Proteomes" id="UP000738349"/>
    </source>
</evidence>
<feature type="domain" description="ORC1/DEAH AAA+ ATPase" evidence="1">
    <location>
        <begin position="73"/>
        <end position="162"/>
    </location>
</feature>
<dbReference type="SUPFAM" id="SSF48452">
    <property type="entry name" value="TPR-like"/>
    <property type="match status" value="2"/>
</dbReference>